<evidence type="ECO:0000256" key="1">
    <source>
        <dbReference type="PROSITE-ProRule" id="PRU00042"/>
    </source>
</evidence>
<gene>
    <name evidence="4" type="ORF">BDZ83DRAFT_16887</name>
</gene>
<keyword evidence="1" id="KW-0863">Zinc-finger</keyword>
<reference evidence="4" key="1">
    <citation type="submission" date="2021-12" db="EMBL/GenBank/DDBJ databases">
        <title>Comparative genomics, transcriptomics and evolutionary studies reveal genomic signatures of adaptation to plant cell wall in hemibiotrophic fungi.</title>
        <authorList>
            <consortium name="DOE Joint Genome Institute"/>
            <person name="Baroncelli R."/>
            <person name="Diaz J.F."/>
            <person name="Benocci T."/>
            <person name="Peng M."/>
            <person name="Battaglia E."/>
            <person name="Haridas S."/>
            <person name="Andreopoulos W."/>
            <person name="Labutti K."/>
            <person name="Pangilinan J."/>
            <person name="Floch G.L."/>
            <person name="Makela M.R."/>
            <person name="Henrissat B."/>
            <person name="Grigoriev I.V."/>
            <person name="Crouch J.A."/>
            <person name="De Vries R.P."/>
            <person name="Sukno S.A."/>
            <person name="Thon M.R."/>
        </authorList>
    </citation>
    <scope>NUCLEOTIDE SEQUENCE</scope>
    <source>
        <strain evidence="4">CBS 112980</strain>
    </source>
</reference>
<organism evidence="4 5">
    <name type="scientific">Glomerella acutata</name>
    <name type="common">Colletotrichum acutatum</name>
    <dbReference type="NCBI Taxonomy" id="27357"/>
    <lineage>
        <taxon>Eukaryota</taxon>
        <taxon>Fungi</taxon>
        <taxon>Dikarya</taxon>
        <taxon>Ascomycota</taxon>
        <taxon>Pezizomycotina</taxon>
        <taxon>Sordariomycetes</taxon>
        <taxon>Hypocreomycetidae</taxon>
        <taxon>Glomerellales</taxon>
        <taxon>Glomerellaceae</taxon>
        <taxon>Colletotrichum</taxon>
        <taxon>Colletotrichum acutatum species complex</taxon>
    </lineage>
</organism>
<feature type="region of interest" description="Disordered" evidence="2">
    <location>
        <begin position="1"/>
        <end position="33"/>
    </location>
</feature>
<dbReference type="PROSITE" id="PS50157">
    <property type="entry name" value="ZINC_FINGER_C2H2_2"/>
    <property type="match status" value="1"/>
</dbReference>
<keyword evidence="5" id="KW-1185">Reference proteome</keyword>
<feature type="domain" description="C2H2-type" evidence="3">
    <location>
        <begin position="53"/>
        <end position="78"/>
    </location>
</feature>
<dbReference type="RefSeq" id="XP_060369843.1">
    <property type="nucleotide sequence ID" value="XM_060501447.1"/>
</dbReference>
<feature type="compositionally biased region" description="Polar residues" evidence="2">
    <location>
        <begin position="223"/>
        <end position="235"/>
    </location>
</feature>
<dbReference type="AlphaFoldDB" id="A0AAD9D078"/>
<dbReference type="SUPFAM" id="SSF57667">
    <property type="entry name" value="beta-beta-alpha zinc fingers"/>
    <property type="match status" value="1"/>
</dbReference>
<dbReference type="EMBL" id="JAHMHS010000010">
    <property type="protein sequence ID" value="KAK1729788.1"/>
    <property type="molecule type" value="Genomic_DNA"/>
</dbReference>
<evidence type="ECO:0000313" key="4">
    <source>
        <dbReference type="EMBL" id="KAK1729788.1"/>
    </source>
</evidence>
<dbReference type="GeneID" id="85385346"/>
<protein>
    <recommendedName>
        <fullName evidence="3">C2H2-type domain-containing protein</fullName>
    </recommendedName>
</protein>
<name>A0AAD9D078_GLOAC</name>
<accession>A0AAD9D078</accession>
<dbReference type="PANTHER" id="PTHR38166:SF1">
    <property type="entry name" value="C2H2-TYPE DOMAIN-CONTAINING PROTEIN"/>
    <property type="match status" value="1"/>
</dbReference>
<evidence type="ECO:0000256" key="2">
    <source>
        <dbReference type="SAM" id="MobiDB-lite"/>
    </source>
</evidence>
<keyword evidence="1" id="KW-0479">Metal-binding</keyword>
<evidence type="ECO:0000313" key="5">
    <source>
        <dbReference type="Proteomes" id="UP001244207"/>
    </source>
</evidence>
<dbReference type="SMART" id="SM00355">
    <property type="entry name" value="ZnF_C2H2"/>
    <property type="match status" value="3"/>
</dbReference>
<dbReference type="Gene3D" id="3.30.160.60">
    <property type="entry name" value="Classic Zinc Finger"/>
    <property type="match status" value="1"/>
</dbReference>
<dbReference type="Proteomes" id="UP001244207">
    <property type="component" value="Unassembled WGS sequence"/>
</dbReference>
<keyword evidence="1" id="KW-0862">Zinc</keyword>
<dbReference type="PANTHER" id="PTHR38166">
    <property type="entry name" value="C2H2-TYPE DOMAIN-CONTAINING PROTEIN-RELATED"/>
    <property type="match status" value="1"/>
</dbReference>
<feature type="region of interest" description="Disordered" evidence="2">
    <location>
        <begin position="202"/>
        <end position="270"/>
    </location>
</feature>
<feature type="compositionally biased region" description="Acidic residues" evidence="2">
    <location>
        <begin position="248"/>
        <end position="257"/>
    </location>
</feature>
<proteinExistence type="predicted"/>
<dbReference type="GO" id="GO:0008270">
    <property type="term" value="F:zinc ion binding"/>
    <property type="evidence" value="ECO:0007669"/>
    <property type="project" value="UniProtKB-KW"/>
</dbReference>
<dbReference type="InterPro" id="IPR036236">
    <property type="entry name" value="Znf_C2H2_sf"/>
</dbReference>
<feature type="compositionally biased region" description="Basic and acidic residues" evidence="2">
    <location>
        <begin position="258"/>
        <end position="267"/>
    </location>
</feature>
<dbReference type="InterPro" id="IPR013087">
    <property type="entry name" value="Znf_C2H2_type"/>
</dbReference>
<feature type="region of interest" description="Disordered" evidence="2">
    <location>
        <begin position="461"/>
        <end position="491"/>
    </location>
</feature>
<dbReference type="PROSITE" id="PS00028">
    <property type="entry name" value="ZINC_FINGER_C2H2_1"/>
    <property type="match status" value="1"/>
</dbReference>
<evidence type="ECO:0000259" key="3">
    <source>
        <dbReference type="PROSITE" id="PS50157"/>
    </source>
</evidence>
<sequence length="572" mass="66035">MDRYHYRLPTPTAEDVSLSKSTSESTKHRIQSSKIYKSNTKKENVRENPTMSFNCDMPGCNEKFTRQDNLRRHRQNRHLEATLEQTSSLHRSEPLSRHDLDRLETADTKVMHQDLFIDSWIPFSESELARFQTLQLSDLESHEAGYMRPRNNRDFAGSSSRAPYWAPWRLPTVPASHRIINELVLKALQELEIRLELTQYQKTTGQTGGKAPARKRGRESRESQQQPSTKRQAGSKNRRDDPDGNDCLSDDNFDNSDPEDKKDRSDGDDTEHEYLACPLYRKDPRRYAACAKCRLRRIRDVKQHMRRRHRRPEFYCPTCWETYSGPDERDTHLMDRSCNAPEESGPPWITQEQDTQLEGRVPNRTTVEQWYTVWDIVCPGQTRPNPPFCFLGKMIEDISTLRRELWEESGREIVEELVTQREATLREPLSTENRRLLQRCIIDAVRYVLEHPDVTRAGKVRWNQGDGQSEVASVPHSPGRAHGAPEDDPEGIQQQTFETQDDLIQDGHAFIPTQGLQFGGTQLGELDLMSWWDSQTFLGIDAGDLNFLDAFQPSFCEGHEIAFDFTGGPTSA</sequence>
<comment type="caution">
    <text evidence="4">The sequence shown here is derived from an EMBL/GenBank/DDBJ whole genome shotgun (WGS) entry which is preliminary data.</text>
</comment>